<dbReference type="EMBL" id="BLXU01000005">
    <property type="protein sequence ID" value="GFO51672.1"/>
    <property type="molecule type" value="Genomic_DNA"/>
</dbReference>
<dbReference type="AlphaFoldDB" id="A0A6L2ZUG7"/>
<feature type="signal peptide" evidence="2">
    <location>
        <begin position="1"/>
        <end position="25"/>
    </location>
</feature>
<name>A0A6L2ZUG7_9LACT</name>
<dbReference type="Proteomes" id="UP000504756">
    <property type="component" value="Unassembled WGS sequence"/>
</dbReference>
<feature type="domain" description="WxL Interacting Protein host binding" evidence="4">
    <location>
        <begin position="162"/>
        <end position="298"/>
    </location>
</feature>
<keyword evidence="1" id="KW-0472">Membrane</keyword>
<dbReference type="Pfam" id="PF11797">
    <property type="entry name" value="WxLIP_HBD"/>
    <property type="match status" value="1"/>
</dbReference>
<keyword evidence="2" id="KW-0732">Signal</keyword>
<gene>
    <name evidence="5" type="ORF">ikelab_09470</name>
</gene>
<evidence type="ECO:0000256" key="1">
    <source>
        <dbReference type="SAM" id="Phobius"/>
    </source>
</evidence>
<evidence type="ECO:0000259" key="4">
    <source>
        <dbReference type="Pfam" id="PF11797"/>
    </source>
</evidence>
<feature type="domain" description="WxL Interacting Protein peptidoglycan binding" evidence="3">
    <location>
        <begin position="34"/>
        <end position="151"/>
    </location>
</feature>
<evidence type="ECO:0000313" key="5">
    <source>
        <dbReference type="EMBL" id="GFO51672.1"/>
    </source>
</evidence>
<accession>A0A6L2ZUG7</accession>
<keyword evidence="1" id="KW-1133">Transmembrane helix</keyword>
<dbReference type="RefSeq" id="WP_176490240.1">
    <property type="nucleotide sequence ID" value="NZ_BLXU01000005.1"/>
</dbReference>
<evidence type="ECO:0000256" key="2">
    <source>
        <dbReference type="SAM" id="SignalP"/>
    </source>
</evidence>
<feature type="transmembrane region" description="Helical" evidence="1">
    <location>
        <begin position="311"/>
        <end position="333"/>
    </location>
</feature>
<dbReference type="Pfam" id="PF06030">
    <property type="entry name" value="WxLIP_PGBD"/>
    <property type="match status" value="1"/>
</dbReference>
<evidence type="ECO:0000313" key="6">
    <source>
        <dbReference type="Proteomes" id="UP000504756"/>
    </source>
</evidence>
<dbReference type="InterPro" id="IPR010317">
    <property type="entry name" value="WxLIP_PGBD"/>
</dbReference>
<feature type="chain" id="PRO_5026765566" evidence="2">
    <location>
        <begin position="26"/>
        <end position="341"/>
    </location>
</feature>
<dbReference type="InterPro" id="IPR021759">
    <property type="entry name" value="WxLIP_HBD"/>
</dbReference>
<reference evidence="5 6" key="1">
    <citation type="submission" date="2020-06" db="EMBL/GenBank/DDBJ databases">
        <title>Draft genome sequence of Lactic acid bacteria from Okinawan-style tofu.</title>
        <authorList>
            <person name="Takara I."/>
            <person name="Ikematsu S."/>
        </authorList>
    </citation>
    <scope>NUCLEOTIDE SEQUENCE [LARGE SCALE GENOMIC DNA]</scope>
    <source>
        <strain evidence="6">lg38</strain>
    </source>
</reference>
<comment type="caution">
    <text evidence="5">The sequence shown here is derived from an EMBL/GenBank/DDBJ whole genome shotgun (WGS) entry which is preliminary data.</text>
</comment>
<proteinExistence type="predicted"/>
<sequence>MNKMIRFLYLSITLILCIPSTITYAENKNESNGFSVSPLSIDTGQPQSSYYDLKVVPKEQKNIVVRVFNSGSKEIEVKAEVNDASTNNNGITSYHKIASRDNTLKVGLSDFTTIEEKKLKVPAQGYTDAKFHVSVPDKEFPGEILGGFRFTSEDVKSGKSDKGASVTNNMAYTIGVLLHESEETVAPKMKLNKIITEQKNSRNFISANIQNTVPRMIKNLELKSEITQKGHSKILYEAHNSDMRMAPHSNFYYGINLGNHRLKSGNYTMKITGVADGNKFSFDKDFSISQKEAKKLNESSVFIDDADDYNMWLNLTLIILVVTLSSVLGYIVYRKRKSKGE</sequence>
<evidence type="ECO:0000259" key="3">
    <source>
        <dbReference type="Pfam" id="PF06030"/>
    </source>
</evidence>
<protein>
    <submittedName>
        <fullName evidence="5">Cell surface protein</fullName>
    </submittedName>
</protein>
<organism evidence="5 6">
    <name type="scientific">Lactococcus garvieae</name>
    <dbReference type="NCBI Taxonomy" id="1363"/>
    <lineage>
        <taxon>Bacteria</taxon>
        <taxon>Bacillati</taxon>
        <taxon>Bacillota</taxon>
        <taxon>Bacilli</taxon>
        <taxon>Lactobacillales</taxon>
        <taxon>Streptococcaceae</taxon>
        <taxon>Lactococcus</taxon>
    </lineage>
</organism>
<keyword evidence="1" id="KW-0812">Transmembrane</keyword>